<dbReference type="Gene3D" id="3.50.50.60">
    <property type="entry name" value="FAD/NAD(P)-binding domain"/>
    <property type="match status" value="1"/>
</dbReference>
<comment type="caution">
    <text evidence="4">The sequence shown here is derived from an EMBL/GenBank/DDBJ whole genome shotgun (WGS) entry which is preliminary data.</text>
</comment>
<dbReference type="PANTHER" id="PTHR13789:SF309">
    <property type="entry name" value="PUTATIVE (AFU_ORTHOLOGUE AFUA_6G14510)-RELATED"/>
    <property type="match status" value="1"/>
</dbReference>
<keyword evidence="2 4" id="KW-0503">Monooxygenase</keyword>
<evidence type="ECO:0000256" key="2">
    <source>
        <dbReference type="ARBA" id="ARBA00023033"/>
    </source>
</evidence>
<sequence length="370" mass="38656">MKIVIAGGGIGGLALARGLAGSGHHVRVLEQSPGLRTGGAAVTIFSNGAAALAGLGAPLAGFGGRLDTLRFDAADGRTIVTADLSVPARRTGFPVTSVPRDRLVEHLARGVDVEFGREIAGVDVHRNGVTAVDTNGDHHEADVLVGADGHRSAVRRAILDPAPAAPNEWTTWQGLTPALPDLAAGTTGVCVVGDAGLVGMLPSGDGLLMWWFDVHRPLDGPLAARFAGYGPLVGRLLDQVRDDQAASFGHVTHRVPDHWGCGSATLLGDAAHAFPPTQAQGANQALEDAWLLSRTLRADPASIPGTLRRYESLRARRVRKVSRRAASEKTNKPMPFPVRVIAGRIPPALIGRAYAAQLRGISSVLNDESV</sequence>
<dbReference type="GO" id="GO:0004497">
    <property type="term" value="F:monooxygenase activity"/>
    <property type="evidence" value="ECO:0007669"/>
    <property type="project" value="UniProtKB-KW"/>
</dbReference>
<dbReference type="PRINTS" id="PR00420">
    <property type="entry name" value="RNGMNOXGNASE"/>
</dbReference>
<dbReference type="InterPro" id="IPR036188">
    <property type="entry name" value="FAD/NAD-bd_sf"/>
</dbReference>
<dbReference type="SUPFAM" id="SSF51905">
    <property type="entry name" value="FAD/NAD(P)-binding domain"/>
    <property type="match status" value="1"/>
</dbReference>
<dbReference type="EMBL" id="BOMV01000027">
    <property type="protein sequence ID" value="GIE95359.1"/>
    <property type="molecule type" value="Genomic_DNA"/>
</dbReference>
<dbReference type="AlphaFoldDB" id="A0A919JY37"/>
<feature type="domain" description="FAD-binding" evidence="3">
    <location>
        <begin position="2"/>
        <end position="159"/>
    </location>
</feature>
<dbReference type="Pfam" id="PF01494">
    <property type="entry name" value="FAD_binding_3"/>
    <property type="match status" value="2"/>
</dbReference>
<proteinExistence type="predicted"/>
<dbReference type="RefSeq" id="WP_203781661.1">
    <property type="nucleotide sequence ID" value="NZ_BOMV01000027.1"/>
</dbReference>
<evidence type="ECO:0000259" key="3">
    <source>
        <dbReference type="Pfam" id="PF01494"/>
    </source>
</evidence>
<dbReference type="PANTHER" id="PTHR13789">
    <property type="entry name" value="MONOOXYGENASE"/>
    <property type="match status" value="1"/>
</dbReference>
<gene>
    <name evidence="4" type="ORF">Ari01nite_28240</name>
</gene>
<evidence type="ECO:0000313" key="5">
    <source>
        <dbReference type="Proteomes" id="UP000636960"/>
    </source>
</evidence>
<protein>
    <submittedName>
        <fullName evidence="4">FAD-dependent monooxygenase</fullName>
    </submittedName>
</protein>
<dbReference type="InterPro" id="IPR002938">
    <property type="entry name" value="FAD-bd"/>
</dbReference>
<keyword evidence="1" id="KW-0560">Oxidoreductase</keyword>
<name>A0A919JY37_9ACTN</name>
<evidence type="ECO:0000313" key="4">
    <source>
        <dbReference type="EMBL" id="GIE95359.1"/>
    </source>
</evidence>
<dbReference type="Proteomes" id="UP000636960">
    <property type="component" value="Unassembled WGS sequence"/>
</dbReference>
<dbReference type="GO" id="GO:0071949">
    <property type="term" value="F:FAD binding"/>
    <property type="evidence" value="ECO:0007669"/>
    <property type="project" value="InterPro"/>
</dbReference>
<organism evidence="4 5">
    <name type="scientific">Paractinoplanes rishiriensis</name>
    <dbReference type="NCBI Taxonomy" id="1050105"/>
    <lineage>
        <taxon>Bacteria</taxon>
        <taxon>Bacillati</taxon>
        <taxon>Actinomycetota</taxon>
        <taxon>Actinomycetes</taxon>
        <taxon>Micromonosporales</taxon>
        <taxon>Micromonosporaceae</taxon>
        <taxon>Paractinoplanes</taxon>
    </lineage>
</organism>
<evidence type="ECO:0000256" key="1">
    <source>
        <dbReference type="ARBA" id="ARBA00023002"/>
    </source>
</evidence>
<dbReference type="InterPro" id="IPR050493">
    <property type="entry name" value="FAD-dep_Monooxygenase_BioMet"/>
</dbReference>
<feature type="domain" description="FAD-binding" evidence="3">
    <location>
        <begin position="248"/>
        <end position="324"/>
    </location>
</feature>
<reference evidence="4" key="1">
    <citation type="submission" date="2021-01" db="EMBL/GenBank/DDBJ databases">
        <title>Whole genome shotgun sequence of Actinoplanes rishiriensis NBRC 108556.</title>
        <authorList>
            <person name="Komaki H."/>
            <person name="Tamura T."/>
        </authorList>
    </citation>
    <scope>NUCLEOTIDE SEQUENCE</scope>
    <source>
        <strain evidence="4">NBRC 108556</strain>
    </source>
</reference>
<keyword evidence="5" id="KW-1185">Reference proteome</keyword>
<accession>A0A919JY37</accession>